<dbReference type="AlphaFoldDB" id="A0A919PBD7"/>
<evidence type="ECO:0000259" key="4">
    <source>
        <dbReference type="PROSITE" id="PS50995"/>
    </source>
</evidence>
<dbReference type="PANTHER" id="PTHR33164">
    <property type="entry name" value="TRANSCRIPTIONAL REGULATOR, MARR FAMILY"/>
    <property type="match status" value="1"/>
</dbReference>
<name>A0A919PBD7_9CELL</name>
<dbReference type="GO" id="GO:0003700">
    <property type="term" value="F:DNA-binding transcription factor activity"/>
    <property type="evidence" value="ECO:0007669"/>
    <property type="project" value="InterPro"/>
</dbReference>
<organism evidence="5 6">
    <name type="scientific">Cellulomonas pakistanensis</name>
    <dbReference type="NCBI Taxonomy" id="992287"/>
    <lineage>
        <taxon>Bacteria</taxon>
        <taxon>Bacillati</taxon>
        <taxon>Actinomycetota</taxon>
        <taxon>Actinomycetes</taxon>
        <taxon>Micrococcales</taxon>
        <taxon>Cellulomonadaceae</taxon>
        <taxon>Cellulomonas</taxon>
    </lineage>
</organism>
<dbReference type="GO" id="GO:0003677">
    <property type="term" value="F:DNA binding"/>
    <property type="evidence" value="ECO:0007669"/>
    <property type="project" value="UniProtKB-KW"/>
</dbReference>
<keyword evidence="6" id="KW-1185">Reference proteome</keyword>
<dbReference type="InterPro" id="IPR036390">
    <property type="entry name" value="WH_DNA-bd_sf"/>
</dbReference>
<dbReference type="SUPFAM" id="SSF46785">
    <property type="entry name" value="Winged helix' DNA-binding domain"/>
    <property type="match status" value="1"/>
</dbReference>
<dbReference type="GO" id="GO:0006950">
    <property type="term" value="P:response to stress"/>
    <property type="evidence" value="ECO:0007669"/>
    <property type="project" value="TreeGrafter"/>
</dbReference>
<dbReference type="Pfam" id="PF12802">
    <property type="entry name" value="MarR_2"/>
    <property type="match status" value="1"/>
</dbReference>
<evidence type="ECO:0000313" key="6">
    <source>
        <dbReference type="Proteomes" id="UP000642125"/>
    </source>
</evidence>
<comment type="caution">
    <text evidence="5">The sequence shown here is derived from an EMBL/GenBank/DDBJ whole genome shotgun (WGS) entry which is preliminary data.</text>
</comment>
<proteinExistence type="predicted"/>
<dbReference type="Gene3D" id="1.10.10.10">
    <property type="entry name" value="Winged helix-like DNA-binding domain superfamily/Winged helix DNA-binding domain"/>
    <property type="match status" value="1"/>
</dbReference>
<dbReference type="InterPro" id="IPR039422">
    <property type="entry name" value="MarR/SlyA-like"/>
</dbReference>
<gene>
    <name evidence="5" type="ORF">Cpa01nite_33000</name>
</gene>
<dbReference type="SMART" id="SM00347">
    <property type="entry name" value="HTH_MARR"/>
    <property type="match status" value="1"/>
</dbReference>
<dbReference type="InterPro" id="IPR000835">
    <property type="entry name" value="HTH_MarR-typ"/>
</dbReference>
<reference evidence="5" key="1">
    <citation type="submission" date="2021-01" db="EMBL/GenBank/DDBJ databases">
        <title>Whole genome shotgun sequence of Cellulomonas pakistanensis NBRC 110800.</title>
        <authorList>
            <person name="Komaki H."/>
            <person name="Tamura T."/>
        </authorList>
    </citation>
    <scope>NUCLEOTIDE SEQUENCE</scope>
    <source>
        <strain evidence="5">NBRC 110800</strain>
    </source>
</reference>
<dbReference type="PROSITE" id="PS50995">
    <property type="entry name" value="HTH_MARR_2"/>
    <property type="match status" value="1"/>
</dbReference>
<dbReference type="PROSITE" id="PS01117">
    <property type="entry name" value="HTH_MARR_1"/>
    <property type="match status" value="1"/>
</dbReference>
<evidence type="ECO:0000313" key="5">
    <source>
        <dbReference type="EMBL" id="GIG37919.1"/>
    </source>
</evidence>
<evidence type="ECO:0000256" key="3">
    <source>
        <dbReference type="ARBA" id="ARBA00023163"/>
    </source>
</evidence>
<protein>
    <submittedName>
        <fullName evidence="5">Transcriptional regulator</fullName>
    </submittedName>
</protein>
<keyword evidence="3" id="KW-0804">Transcription</keyword>
<dbReference type="PRINTS" id="PR00598">
    <property type="entry name" value="HTHMARR"/>
</dbReference>
<dbReference type="EMBL" id="BONO01000031">
    <property type="protein sequence ID" value="GIG37919.1"/>
    <property type="molecule type" value="Genomic_DNA"/>
</dbReference>
<feature type="domain" description="HTH marR-type" evidence="4">
    <location>
        <begin position="22"/>
        <end position="155"/>
    </location>
</feature>
<dbReference type="InterPro" id="IPR036388">
    <property type="entry name" value="WH-like_DNA-bd_sf"/>
</dbReference>
<evidence type="ECO:0000256" key="1">
    <source>
        <dbReference type="ARBA" id="ARBA00023015"/>
    </source>
</evidence>
<sequence length="162" mass="16941">MDSVDRLRAEWEREAPELDVAPIAVAGRITRIAALLDARAEAALADAGLTRGEFDVLCALRRAGRALRAAEVSTITAASPAAITKRADTLVRAGLVARGIPHRDRRGVLLELTAEGRAAVDRLMPEHLAREAAALGGLDPAEATALAALLSRVLVRVEGGGS</sequence>
<evidence type="ECO:0000256" key="2">
    <source>
        <dbReference type="ARBA" id="ARBA00023125"/>
    </source>
</evidence>
<dbReference type="PANTHER" id="PTHR33164:SF104">
    <property type="entry name" value="TRANSCRIPTIONAL REGULATORY PROTEIN"/>
    <property type="match status" value="1"/>
</dbReference>
<dbReference type="Proteomes" id="UP000642125">
    <property type="component" value="Unassembled WGS sequence"/>
</dbReference>
<dbReference type="RefSeq" id="WP_203669990.1">
    <property type="nucleotide sequence ID" value="NZ_BONO01000031.1"/>
</dbReference>
<accession>A0A919PBD7</accession>
<keyword evidence="2" id="KW-0238">DNA-binding</keyword>
<dbReference type="InterPro" id="IPR023187">
    <property type="entry name" value="Tscrpt_reg_MarR-type_CS"/>
</dbReference>
<keyword evidence="1" id="KW-0805">Transcription regulation</keyword>